<dbReference type="Gene3D" id="3.40.50.720">
    <property type="entry name" value="NAD(P)-binding Rossmann-like Domain"/>
    <property type="match status" value="1"/>
</dbReference>
<dbReference type="SUPFAM" id="SSF55347">
    <property type="entry name" value="Glyceraldehyde-3-phosphate dehydrogenase-like, C-terminal domain"/>
    <property type="match status" value="1"/>
</dbReference>
<dbReference type="SUPFAM" id="SSF51735">
    <property type="entry name" value="NAD(P)-binding Rossmann-fold domains"/>
    <property type="match status" value="1"/>
</dbReference>
<evidence type="ECO:0000313" key="5">
    <source>
        <dbReference type="Proteomes" id="UP001204798"/>
    </source>
</evidence>
<dbReference type="PANTHER" id="PTHR43818:SF11">
    <property type="entry name" value="BCDNA.GH03377"/>
    <property type="match status" value="1"/>
</dbReference>
<evidence type="ECO:0000259" key="2">
    <source>
        <dbReference type="Pfam" id="PF01408"/>
    </source>
</evidence>
<evidence type="ECO:0000256" key="1">
    <source>
        <dbReference type="ARBA" id="ARBA00023002"/>
    </source>
</evidence>
<keyword evidence="1" id="KW-0560">Oxidoreductase</keyword>
<dbReference type="Pfam" id="PF01408">
    <property type="entry name" value="GFO_IDH_MocA"/>
    <property type="match status" value="1"/>
</dbReference>
<evidence type="ECO:0000313" key="4">
    <source>
        <dbReference type="EMBL" id="MCS3917990.1"/>
    </source>
</evidence>
<protein>
    <submittedName>
        <fullName evidence="4">Dehydrogenase</fullName>
    </submittedName>
</protein>
<organism evidence="4 5">
    <name type="scientific">Candidatus Fervidibacter sacchari</name>
    <dbReference type="NCBI Taxonomy" id="1448929"/>
    <lineage>
        <taxon>Bacteria</taxon>
        <taxon>Candidatus Fervidibacterota</taxon>
        <taxon>Candidatus Fervidibacter</taxon>
    </lineage>
</organism>
<evidence type="ECO:0000259" key="3">
    <source>
        <dbReference type="Pfam" id="PF22725"/>
    </source>
</evidence>
<dbReference type="InterPro" id="IPR055170">
    <property type="entry name" value="GFO_IDH_MocA-like_dom"/>
</dbReference>
<reference evidence="4 5" key="1">
    <citation type="submission" date="2022-08" db="EMBL/GenBank/DDBJ databases">
        <title>Bacterial and archaeal communities from various locations to study Microbial Dark Matter (Phase II).</title>
        <authorList>
            <person name="Stepanauskas R."/>
        </authorList>
    </citation>
    <scope>NUCLEOTIDE SEQUENCE [LARGE SCALE GENOMIC DNA]</scope>
    <source>
        <strain evidence="4 5">PD1</strain>
    </source>
</reference>
<dbReference type="Gene3D" id="3.30.360.10">
    <property type="entry name" value="Dihydrodipicolinate Reductase, domain 2"/>
    <property type="match status" value="1"/>
</dbReference>
<sequence>MGRVTEVRCAVIGYGGAFNMGKHHADMMERTGVMKVVAVCDVDPKRLEAAKSELPGVRTYLSIDELLAKEDFDLAAIVTPHNTHAPLALKCLKAGKHVIVEKPMCLTVKEATAMIEAAKQKGVMLTVYHNRHWDGDFMAIWEVVEAGLIGEIFHVEMFGGGYHRPGHWWRSDKAISGGLFYDWGAHYLWWLLQLIPHPIQSVVGAFHKLKWHDVTNEDHVQAIIRFANGTVADVQFSTIAAAGKPRWFTLGTEGAIVDRWEGKFTLHYFVNGIRAETQVPYKESRWFEFYRNVANHLLHGEELAIKPEQARRVIAVMEYAERSAKQGGKALSIPYEQT</sequence>
<dbReference type="InterPro" id="IPR050463">
    <property type="entry name" value="Gfo/Idh/MocA_oxidrdct_glycsds"/>
</dbReference>
<dbReference type="InterPro" id="IPR000683">
    <property type="entry name" value="Gfo/Idh/MocA-like_OxRdtase_N"/>
</dbReference>
<feature type="domain" description="GFO/IDH/MocA-like oxidoreductase" evidence="3">
    <location>
        <begin position="138"/>
        <end position="256"/>
    </location>
</feature>
<name>A0ABT2EJ66_9BACT</name>
<dbReference type="RefSeq" id="WP_259093023.1">
    <property type="nucleotide sequence ID" value="NZ_CP130454.1"/>
</dbReference>
<dbReference type="EMBL" id="JANUCP010000001">
    <property type="protein sequence ID" value="MCS3917990.1"/>
    <property type="molecule type" value="Genomic_DNA"/>
</dbReference>
<gene>
    <name evidence="4" type="ORF">M2350_000387</name>
</gene>
<dbReference type="InterPro" id="IPR036291">
    <property type="entry name" value="NAD(P)-bd_dom_sf"/>
</dbReference>
<comment type="caution">
    <text evidence="4">The sequence shown here is derived from an EMBL/GenBank/DDBJ whole genome shotgun (WGS) entry which is preliminary data.</text>
</comment>
<dbReference type="PANTHER" id="PTHR43818">
    <property type="entry name" value="BCDNA.GH03377"/>
    <property type="match status" value="1"/>
</dbReference>
<feature type="domain" description="Gfo/Idh/MocA-like oxidoreductase N-terminal" evidence="2">
    <location>
        <begin position="7"/>
        <end position="129"/>
    </location>
</feature>
<dbReference type="Proteomes" id="UP001204798">
    <property type="component" value="Unassembled WGS sequence"/>
</dbReference>
<keyword evidence="5" id="KW-1185">Reference proteome</keyword>
<proteinExistence type="predicted"/>
<accession>A0ABT2EJ66</accession>
<dbReference type="Pfam" id="PF22725">
    <property type="entry name" value="GFO_IDH_MocA_C3"/>
    <property type="match status" value="1"/>
</dbReference>